<dbReference type="NCBIfam" id="TIGR01414">
    <property type="entry name" value="autotrans_barl"/>
    <property type="match status" value="1"/>
</dbReference>
<reference evidence="2" key="1">
    <citation type="journal article" date="2014" name="Front. Microbiol.">
        <title>High frequency of phylogenetically diverse reductive dehalogenase-homologous genes in deep subseafloor sedimentary metagenomes.</title>
        <authorList>
            <person name="Kawai M."/>
            <person name="Futagami T."/>
            <person name="Toyoda A."/>
            <person name="Takaki Y."/>
            <person name="Nishi S."/>
            <person name="Hori S."/>
            <person name="Arai W."/>
            <person name="Tsubouchi T."/>
            <person name="Morono Y."/>
            <person name="Uchiyama I."/>
            <person name="Ito T."/>
            <person name="Fujiyama A."/>
            <person name="Inagaki F."/>
            <person name="Takami H."/>
        </authorList>
    </citation>
    <scope>NUCLEOTIDE SEQUENCE</scope>
    <source>
        <strain evidence="2">Expedition CK06-06</strain>
    </source>
</reference>
<dbReference type="Pfam" id="PF03797">
    <property type="entry name" value="Autotransporter"/>
    <property type="match status" value="1"/>
</dbReference>
<sequence length="451" mass="46317">DDGVEFIGGTANTLTNYASISGGDMAIVGSSGAETVHNYGTVTGNVDLDVNSDGGLNAFNNRVGGAFNSGSTVNLGAGNTLTNAGNLSPGGVGAVQTTALVGNLVQTSDGTFTVDLDESGAGADLVTINGTADFSGAVAVNIIDLTSQSGSVVIADATGAVTNAAMVADTPTIDFSLSVLAGTQLVLNWQPASILDLITNPTPNQKATATYLDAINQAGAPPDLQALISAVVNLPNEAAIKAALDRLHPEHYLAQVNDTLHSSLFFLNSLMSCPTAEGAYAVVAEGQCVWAKVGGRTFDQDRTRTNIGGDVDAWNFASGVQVALTDNWRLGFAGSYEQTDIKTNNAASSDGERIEGGVVLKNRWGATTLAAAAFGGYGWFDTHRTIGLAGIGSAKGDHDIGFGGLHTRLAHVFEHSAWYVKPLVDLNATYIDFGDIRETGGGAANLFVRGN</sequence>
<proteinExistence type="predicted"/>
<evidence type="ECO:0000313" key="2">
    <source>
        <dbReference type="EMBL" id="GAF82460.1"/>
    </source>
</evidence>
<feature type="non-terminal residue" evidence="2">
    <location>
        <position position="1"/>
    </location>
</feature>
<dbReference type="Gene3D" id="2.40.128.130">
    <property type="entry name" value="Autotransporter beta-domain"/>
    <property type="match status" value="1"/>
</dbReference>
<dbReference type="InterPro" id="IPR036709">
    <property type="entry name" value="Autotransporte_beta_dom_sf"/>
</dbReference>
<accession>X0U210</accession>
<dbReference type="SUPFAM" id="SSF103515">
    <property type="entry name" value="Autotransporter"/>
    <property type="match status" value="1"/>
</dbReference>
<dbReference type="PROSITE" id="PS51208">
    <property type="entry name" value="AUTOTRANSPORTER"/>
    <property type="match status" value="1"/>
</dbReference>
<feature type="non-terminal residue" evidence="2">
    <location>
        <position position="451"/>
    </location>
</feature>
<comment type="caution">
    <text evidence="2">The sequence shown here is derived from an EMBL/GenBank/DDBJ whole genome shotgun (WGS) entry which is preliminary data.</text>
</comment>
<dbReference type="InterPro" id="IPR005546">
    <property type="entry name" value="Autotransporte_beta"/>
</dbReference>
<evidence type="ECO:0000259" key="1">
    <source>
        <dbReference type="PROSITE" id="PS51208"/>
    </source>
</evidence>
<feature type="domain" description="Autotransporter" evidence="1">
    <location>
        <begin position="282"/>
        <end position="451"/>
    </location>
</feature>
<gene>
    <name evidence="2" type="ORF">S01H1_09224</name>
</gene>
<name>X0U210_9ZZZZ</name>
<dbReference type="GO" id="GO:0019867">
    <property type="term" value="C:outer membrane"/>
    <property type="evidence" value="ECO:0007669"/>
    <property type="project" value="InterPro"/>
</dbReference>
<dbReference type="AlphaFoldDB" id="X0U210"/>
<organism evidence="2">
    <name type="scientific">marine sediment metagenome</name>
    <dbReference type="NCBI Taxonomy" id="412755"/>
    <lineage>
        <taxon>unclassified sequences</taxon>
        <taxon>metagenomes</taxon>
        <taxon>ecological metagenomes</taxon>
    </lineage>
</organism>
<dbReference type="InterPro" id="IPR006315">
    <property type="entry name" value="OM_autotransptr_brl_dom"/>
</dbReference>
<protein>
    <recommendedName>
        <fullName evidence="1">Autotransporter domain-containing protein</fullName>
    </recommendedName>
</protein>
<dbReference type="EMBL" id="BARS01004713">
    <property type="protein sequence ID" value="GAF82460.1"/>
    <property type="molecule type" value="Genomic_DNA"/>
</dbReference>